<dbReference type="GO" id="GO:0007059">
    <property type="term" value="P:chromosome segregation"/>
    <property type="evidence" value="ECO:0007669"/>
    <property type="project" value="TreeGrafter"/>
</dbReference>
<evidence type="ECO:0000313" key="4">
    <source>
        <dbReference type="Proteomes" id="UP000249396"/>
    </source>
</evidence>
<evidence type="ECO:0000256" key="1">
    <source>
        <dbReference type="ARBA" id="ARBA00006295"/>
    </source>
</evidence>
<dbReference type="Gene3D" id="1.10.10.2830">
    <property type="match status" value="1"/>
</dbReference>
<protein>
    <recommendedName>
        <fullName evidence="2">ParB-like N-terminal domain-containing protein</fullName>
    </recommendedName>
</protein>
<feature type="domain" description="ParB-like N-terminal" evidence="2">
    <location>
        <begin position="54"/>
        <end position="155"/>
    </location>
</feature>
<dbReference type="InterPro" id="IPR003115">
    <property type="entry name" value="ParB_N"/>
</dbReference>
<dbReference type="PANTHER" id="PTHR33375:SF1">
    <property type="entry name" value="CHROMOSOME-PARTITIONING PROTEIN PARB-RELATED"/>
    <property type="match status" value="1"/>
</dbReference>
<comment type="similarity">
    <text evidence="1">Belongs to the ParB family.</text>
</comment>
<dbReference type="NCBIfam" id="TIGR00180">
    <property type="entry name" value="parB_part"/>
    <property type="match status" value="1"/>
</dbReference>
<comment type="caution">
    <text evidence="3">The sequence shown here is derived from an EMBL/GenBank/DDBJ whole genome shotgun (WGS) entry which is preliminary data.</text>
</comment>
<dbReference type="SUPFAM" id="SSF110849">
    <property type="entry name" value="ParB/Sulfiredoxin"/>
    <property type="match status" value="1"/>
</dbReference>
<dbReference type="PANTHER" id="PTHR33375">
    <property type="entry name" value="CHROMOSOME-PARTITIONING PROTEIN PARB-RELATED"/>
    <property type="match status" value="1"/>
</dbReference>
<name>A0A2W4S0L2_9GAMM</name>
<dbReference type="SMART" id="SM00470">
    <property type="entry name" value="ParB"/>
    <property type="match status" value="1"/>
</dbReference>
<dbReference type="EMBL" id="QJPH01000135">
    <property type="protein sequence ID" value="PZN85068.1"/>
    <property type="molecule type" value="Genomic_DNA"/>
</dbReference>
<accession>A0A2W4S0L2</accession>
<dbReference type="AlphaFoldDB" id="A0A2W4S0L2"/>
<dbReference type="InterPro" id="IPR040873">
    <property type="entry name" value="SoPB_HTH"/>
</dbReference>
<organism evidence="3 4">
    <name type="scientific">Candidatus Methylumidiphilus alinenensis</name>
    <dbReference type="NCBI Taxonomy" id="2202197"/>
    <lineage>
        <taxon>Bacteria</taxon>
        <taxon>Pseudomonadati</taxon>
        <taxon>Pseudomonadota</taxon>
        <taxon>Gammaproteobacteria</taxon>
        <taxon>Methylococcales</taxon>
        <taxon>Candidatus Methylumidiphilus</taxon>
    </lineage>
</organism>
<dbReference type="GO" id="GO:0005694">
    <property type="term" value="C:chromosome"/>
    <property type="evidence" value="ECO:0007669"/>
    <property type="project" value="TreeGrafter"/>
</dbReference>
<dbReference type="Proteomes" id="UP000249396">
    <property type="component" value="Unassembled WGS sequence"/>
</dbReference>
<dbReference type="InterPro" id="IPR050336">
    <property type="entry name" value="Chromosome_partition/occlusion"/>
</dbReference>
<evidence type="ECO:0000313" key="3">
    <source>
        <dbReference type="EMBL" id="PZN85068.1"/>
    </source>
</evidence>
<dbReference type="InterPro" id="IPR004437">
    <property type="entry name" value="ParB/RepB/Spo0J"/>
</dbReference>
<gene>
    <name evidence="3" type="ORF">DM484_01865</name>
</gene>
<dbReference type="SUPFAM" id="SSF109709">
    <property type="entry name" value="KorB DNA-binding domain-like"/>
    <property type="match status" value="1"/>
</dbReference>
<dbReference type="Pfam" id="PF18090">
    <property type="entry name" value="SoPB_HTH"/>
    <property type="match status" value="1"/>
</dbReference>
<proteinExistence type="inferred from homology"/>
<dbReference type="InterPro" id="IPR036086">
    <property type="entry name" value="ParB/Sulfiredoxin_sf"/>
</dbReference>
<evidence type="ECO:0000259" key="2">
    <source>
        <dbReference type="SMART" id="SM00470"/>
    </source>
</evidence>
<reference evidence="3 4" key="1">
    <citation type="journal article" date="2018" name="Aquat. Microb. Ecol.">
        <title>Gammaproteobacterial methanotrophs dominate.</title>
        <authorList>
            <person name="Rissanen A.J."/>
            <person name="Saarenheimo J."/>
            <person name="Tiirola M."/>
            <person name="Peura S."/>
            <person name="Aalto S.L."/>
            <person name="Karvinen A."/>
            <person name="Nykanen H."/>
        </authorList>
    </citation>
    <scope>NUCLEOTIDE SEQUENCE [LARGE SCALE GENOMIC DNA]</scope>
    <source>
        <strain evidence="3">AMbin10</strain>
    </source>
</reference>
<sequence length="335" mass="39554">MTNRNKRLFGEIVKDVQNDENSPTQRRTVPSHLLDRTNRLSEINSGDIIEKVHRLVNPEQCRMWEGHNRRYDLLNEQRCDDLIKGFKSQGKQELPAIVRALKDDQNYDYEVICGARRHWTVDWLRNHNYPQFKFLIEVRELTDEEAFRLSDIENRDKEDISDYERALDYKLALERYYKKQKDMAERLVMTETRLSRYLDLASMPQEIVACYADPTHIKISHWVELKKLYQSPKTRGDLMDIASEIAQNQNKAKDESGTIFDSQQVFRQLMKAANQRRRNRTHYLGEYYTSSGNKLLTIQRNGRQGFLIHILANSGADTDEIISVCNQSIREHIKN</sequence>
<dbReference type="GO" id="GO:0003677">
    <property type="term" value="F:DNA binding"/>
    <property type="evidence" value="ECO:0007669"/>
    <property type="project" value="InterPro"/>
</dbReference>